<evidence type="ECO:0000313" key="1">
    <source>
        <dbReference type="EMBL" id="KAL0948581.1"/>
    </source>
</evidence>
<protein>
    <submittedName>
        <fullName evidence="1">Uncharacterized protein</fullName>
    </submittedName>
</protein>
<proteinExistence type="predicted"/>
<dbReference type="Proteomes" id="UP001556367">
    <property type="component" value="Unassembled WGS sequence"/>
</dbReference>
<organism evidence="1 2">
    <name type="scientific">Hohenbuehelia grisea</name>
    <dbReference type="NCBI Taxonomy" id="104357"/>
    <lineage>
        <taxon>Eukaryota</taxon>
        <taxon>Fungi</taxon>
        <taxon>Dikarya</taxon>
        <taxon>Basidiomycota</taxon>
        <taxon>Agaricomycotina</taxon>
        <taxon>Agaricomycetes</taxon>
        <taxon>Agaricomycetidae</taxon>
        <taxon>Agaricales</taxon>
        <taxon>Pleurotineae</taxon>
        <taxon>Pleurotaceae</taxon>
        <taxon>Hohenbuehelia</taxon>
    </lineage>
</organism>
<sequence>MARGTARVSYWPIYGDSSHGLLIRESNQHTFAPKVTQQLLTMATLIHSTVQVRAHGTLLLRQNGLFQRSIVNRSASIRTLYSSVTTFKAFSRRPRVIYPAAVSRYQFQRLRYSTEPPMSDPPPPLTPEMVLGSMEAIAAAPWLDSVPPVLKDRMTSASALIMQVVFFLHQRPEAMTYLEAFEKADASPESEISRARHVVITYTRCIVRNLTSITDENFRAEHAGCLAVFGALVPAHDMYLLDLEKDENSGRYVVPIETWTPFWQRALPVLLELGIKLEEAGFGMTEEEAKIDS</sequence>
<dbReference type="EMBL" id="JASNQZ010000014">
    <property type="protein sequence ID" value="KAL0948581.1"/>
    <property type="molecule type" value="Genomic_DNA"/>
</dbReference>
<gene>
    <name evidence="1" type="ORF">HGRIS_011140</name>
</gene>
<evidence type="ECO:0000313" key="2">
    <source>
        <dbReference type="Proteomes" id="UP001556367"/>
    </source>
</evidence>
<name>A0ABR3IZC9_9AGAR</name>
<reference evidence="2" key="1">
    <citation type="submission" date="2024-06" db="EMBL/GenBank/DDBJ databases">
        <title>Multi-omics analyses provide insights into the biosynthesis of the anticancer antibiotic pleurotin in Hohenbuehelia grisea.</title>
        <authorList>
            <person name="Weaver J.A."/>
            <person name="Alberti F."/>
        </authorList>
    </citation>
    <scope>NUCLEOTIDE SEQUENCE [LARGE SCALE GENOMIC DNA]</scope>
    <source>
        <strain evidence="2">T-177</strain>
    </source>
</reference>
<comment type="caution">
    <text evidence="1">The sequence shown here is derived from an EMBL/GenBank/DDBJ whole genome shotgun (WGS) entry which is preliminary data.</text>
</comment>
<keyword evidence="2" id="KW-1185">Reference proteome</keyword>
<accession>A0ABR3IZC9</accession>